<accession>A0A5N5Q9L5</accession>
<gene>
    <name evidence="2" type="ORF">CTheo_8461</name>
</gene>
<evidence type="ECO:0000313" key="2">
    <source>
        <dbReference type="EMBL" id="KAB5588097.1"/>
    </source>
</evidence>
<feature type="compositionally biased region" description="Pro residues" evidence="1">
    <location>
        <begin position="127"/>
        <end position="138"/>
    </location>
</feature>
<sequence>MGYLNNKMAKLEMEIERNLNEREKDYNSCLEGIRTHINTQQLTIIKCIKLDSRCLDEAQQTHHKETIKKTDNIERELKTILFSISELAPRPPSTRTKEDAGEIPKQTPPATSTPRRNPYAFQSAQAQPPPQPKNSPKQ</sequence>
<dbReference type="AlphaFoldDB" id="A0A5N5Q9L5"/>
<proteinExistence type="predicted"/>
<keyword evidence="3" id="KW-1185">Reference proteome</keyword>
<feature type="region of interest" description="Disordered" evidence="1">
    <location>
        <begin position="84"/>
        <end position="138"/>
    </location>
</feature>
<evidence type="ECO:0000313" key="3">
    <source>
        <dbReference type="Proteomes" id="UP000383932"/>
    </source>
</evidence>
<evidence type="ECO:0000256" key="1">
    <source>
        <dbReference type="SAM" id="MobiDB-lite"/>
    </source>
</evidence>
<name>A0A5N5Q9L5_9AGAM</name>
<protein>
    <submittedName>
        <fullName evidence="2">Uncharacterized protein</fullName>
    </submittedName>
</protein>
<organism evidence="2 3">
    <name type="scientific">Ceratobasidium theobromae</name>
    <dbReference type="NCBI Taxonomy" id="1582974"/>
    <lineage>
        <taxon>Eukaryota</taxon>
        <taxon>Fungi</taxon>
        <taxon>Dikarya</taxon>
        <taxon>Basidiomycota</taxon>
        <taxon>Agaricomycotina</taxon>
        <taxon>Agaricomycetes</taxon>
        <taxon>Cantharellales</taxon>
        <taxon>Ceratobasidiaceae</taxon>
        <taxon>Ceratobasidium</taxon>
    </lineage>
</organism>
<reference evidence="2 3" key="1">
    <citation type="journal article" date="2019" name="Fungal Biol. Biotechnol.">
        <title>Draft genome sequence of fastidious pathogen Ceratobasidium theobromae, which causes vascular-streak dieback in Theobroma cacao.</title>
        <authorList>
            <person name="Ali S.S."/>
            <person name="Asman A."/>
            <person name="Shao J."/>
            <person name="Firmansyah A.P."/>
            <person name="Susilo A.W."/>
            <person name="Rosmana A."/>
            <person name="McMahon P."/>
            <person name="Junaid M."/>
            <person name="Guest D."/>
            <person name="Kheng T.Y."/>
            <person name="Meinhardt L.W."/>
            <person name="Bailey B.A."/>
        </authorList>
    </citation>
    <scope>NUCLEOTIDE SEQUENCE [LARGE SCALE GENOMIC DNA]</scope>
    <source>
        <strain evidence="2 3">CT2</strain>
    </source>
</reference>
<comment type="caution">
    <text evidence="2">The sequence shown here is derived from an EMBL/GenBank/DDBJ whole genome shotgun (WGS) entry which is preliminary data.</text>
</comment>
<dbReference type="Proteomes" id="UP000383932">
    <property type="component" value="Unassembled WGS sequence"/>
</dbReference>
<dbReference type="EMBL" id="SSOP01000573">
    <property type="protein sequence ID" value="KAB5588097.1"/>
    <property type="molecule type" value="Genomic_DNA"/>
</dbReference>